<evidence type="ECO:0000313" key="2">
    <source>
        <dbReference type="Proteomes" id="UP001633002"/>
    </source>
</evidence>
<name>A0ABD3HSR1_9MARC</name>
<evidence type="ECO:0000313" key="1">
    <source>
        <dbReference type="EMBL" id="KAL3692374.1"/>
    </source>
</evidence>
<proteinExistence type="predicted"/>
<accession>A0ABD3HSR1</accession>
<comment type="caution">
    <text evidence="1">The sequence shown here is derived from an EMBL/GenBank/DDBJ whole genome shotgun (WGS) entry which is preliminary data.</text>
</comment>
<organism evidence="1 2">
    <name type="scientific">Riccia sorocarpa</name>
    <dbReference type="NCBI Taxonomy" id="122646"/>
    <lineage>
        <taxon>Eukaryota</taxon>
        <taxon>Viridiplantae</taxon>
        <taxon>Streptophyta</taxon>
        <taxon>Embryophyta</taxon>
        <taxon>Marchantiophyta</taxon>
        <taxon>Marchantiopsida</taxon>
        <taxon>Marchantiidae</taxon>
        <taxon>Marchantiales</taxon>
        <taxon>Ricciaceae</taxon>
        <taxon>Riccia</taxon>
    </lineage>
</organism>
<protein>
    <submittedName>
        <fullName evidence="1">Uncharacterized protein</fullName>
    </submittedName>
</protein>
<dbReference type="AlphaFoldDB" id="A0ABD3HSR1"/>
<sequence>MKHIFYLLKRLWPKLLTLRELQAKNRCPRPFNDGEVMRAKRKAGVIPEDWTTDRKDYYVKGVEFVQVEYLEYGVVNFWASSVSVQPTFRAIKADITKAVGWDSDLPAGGVICVKSLTNKGLHTFVGMISY</sequence>
<keyword evidence="2" id="KW-1185">Reference proteome</keyword>
<dbReference type="Proteomes" id="UP001633002">
    <property type="component" value="Unassembled WGS sequence"/>
</dbReference>
<dbReference type="EMBL" id="JBJQOH010000003">
    <property type="protein sequence ID" value="KAL3692374.1"/>
    <property type="molecule type" value="Genomic_DNA"/>
</dbReference>
<gene>
    <name evidence="1" type="ORF">R1sor_006025</name>
</gene>
<reference evidence="1 2" key="1">
    <citation type="submission" date="2024-09" db="EMBL/GenBank/DDBJ databases">
        <title>Chromosome-scale assembly of Riccia sorocarpa.</title>
        <authorList>
            <person name="Paukszto L."/>
        </authorList>
    </citation>
    <scope>NUCLEOTIDE SEQUENCE [LARGE SCALE GENOMIC DNA]</scope>
    <source>
        <strain evidence="1">LP-2024</strain>
        <tissue evidence="1">Aerial parts of the thallus</tissue>
    </source>
</reference>